<dbReference type="InterPro" id="IPR006620">
    <property type="entry name" value="Pro_4_hyd_alph"/>
</dbReference>
<dbReference type="Gene3D" id="2.60.120.620">
    <property type="entry name" value="q2cbj1_9rhob like domain"/>
    <property type="match status" value="1"/>
</dbReference>
<dbReference type="PROSITE" id="PS51670">
    <property type="entry name" value="SHKT"/>
    <property type="match status" value="2"/>
</dbReference>
<keyword evidence="6" id="KW-0223">Dioxygenase</keyword>
<comment type="caution">
    <text evidence="15">The sequence shown here is derived from an EMBL/GenBank/DDBJ whole genome shotgun (WGS) entry which is preliminary data.</text>
</comment>
<feature type="region of interest" description="Disordered" evidence="11">
    <location>
        <begin position="52"/>
        <end position="77"/>
    </location>
</feature>
<dbReference type="InterPro" id="IPR044862">
    <property type="entry name" value="Pro_4_hyd_alph_FE2OG_OXY"/>
</dbReference>
<proteinExistence type="predicted"/>
<comment type="cofactor">
    <cofactor evidence="1">
        <name>L-ascorbate</name>
        <dbReference type="ChEBI" id="CHEBI:38290"/>
    </cofactor>
</comment>
<dbReference type="SMART" id="SM00702">
    <property type="entry name" value="P4Hc"/>
    <property type="match status" value="1"/>
</dbReference>
<dbReference type="PANTHER" id="PTHR10869:SF233">
    <property type="entry name" value="FE2OG DIOXYGENASE DOMAIN-CONTAINING PROTEIN"/>
    <property type="match status" value="1"/>
</dbReference>
<protein>
    <recommendedName>
        <fullName evidence="17">Procollagen-proline 4-dioxygenase</fullName>
    </recommendedName>
</protein>
<dbReference type="GO" id="GO:0012505">
    <property type="term" value="C:endomembrane system"/>
    <property type="evidence" value="ECO:0007669"/>
    <property type="project" value="UniProtKB-SubCell"/>
</dbReference>
<dbReference type="PROSITE" id="PS51471">
    <property type="entry name" value="FE2OG_OXY"/>
    <property type="match status" value="1"/>
</dbReference>
<dbReference type="SMART" id="SM00254">
    <property type="entry name" value="ShKT"/>
    <property type="match status" value="2"/>
</dbReference>
<dbReference type="Pfam" id="PF01549">
    <property type="entry name" value="ShK"/>
    <property type="match status" value="2"/>
</dbReference>
<evidence type="ECO:0000256" key="12">
    <source>
        <dbReference type="SAM" id="SignalP"/>
    </source>
</evidence>
<organism evidence="15 16">
    <name type="scientific">Cyclotella cryptica</name>
    <dbReference type="NCBI Taxonomy" id="29204"/>
    <lineage>
        <taxon>Eukaryota</taxon>
        <taxon>Sar</taxon>
        <taxon>Stramenopiles</taxon>
        <taxon>Ochrophyta</taxon>
        <taxon>Bacillariophyta</taxon>
        <taxon>Coscinodiscophyceae</taxon>
        <taxon>Thalassiosirophycidae</taxon>
        <taxon>Stephanodiscales</taxon>
        <taxon>Stephanodiscaceae</taxon>
        <taxon>Cyclotella</taxon>
    </lineage>
</organism>
<dbReference type="InterPro" id="IPR003582">
    <property type="entry name" value="ShKT_dom"/>
</dbReference>
<dbReference type="AlphaFoldDB" id="A0ABD3QFQ3"/>
<keyword evidence="7" id="KW-1133">Transmembrane helix</keyword>
<feature type="signal peptide" evidence="12">
    <location>
        <begin position="1"/>
        <end position="28"/>
    </location>
</feature>
<evidence type="ECO:0000256" key="10">
    <source>
        <dbReference type="ARBA" id="ARBA00023136"/>
    </source>
</evidence>
<comment type="subcellular location">
    <subcellularLocation>
        <location evidence="3">Endomembrane system</location>
    </subcellularLocation>
    <subcellularLocation>
        <location evidence="2">Membrane</location>
        <topology evidence="2">Single-pass membrane protein</topology>
    </subcellularLocation>
</comment>
<keyword evidence="12" id="KW-0732">Signal</keyword>
<evidence type="ECO:0000256" key="5">
    <source>
        <dbReference type="ARBA" id="ARBA00022723"/>
    </source>
</evidence>
<evidence type="ECO:0000256" key="3">
    <source>
        <dbReference type="ARBA" id="ARBA00004308"/>
    </source>
</evidence>
<keyword evidence="4" id="KW-0812">Transmembrane</keyword>
<dbReference type="Pfam" id="PF13640">
    <property type="entry name" value="2OG-FeII_Oxy_3"/>
    <property type="match status" value="1"/>
</dbReference>
<evidence type="ECO:0000256" key="7">
    <source>
        <dbReference type="ARBA" id="ARBA00022989"/>
    </source>
</evidence>
<evidence type="ECO:0000313" key="16">
    <source>
        <dbReference type="Proteomes" id="UP001516023"/>
    </source>
</evidence>
<keyword evidence="5" id="KW-0479">Metal-binding</keyword>
<evidence type="ECO:0000259" key="13">
    <source>
        <dbReference type="PROSITE" id="PS51471"/>
    </source>
</evidence>
<accession>A0ABD3QFQ3</accession>
<feature type="chain" id="PRO_5044763611" description="Procollagen-proline 4-dioxygenase" evidence="12">
    <location>
        <begin position="29"/>
        <end position="522"/>
    </location>
</feature>
<dbReference type="InterPro" id="IPR005123">
    <property type="entry name" value="Oxoglu/Fe-dep_dioxygenase_dom"/>
</dbReference>
<dbReference type="EMBL" id="JABMIG020000040">
    <property type="protein sequence ID" value="KAL3799268.1"/>
    <property type="molecule type" value="Genomic_DNA"/>
</dbReference>
<keyword evidence="9" id="KW-0408">Iron</keyword>
<keyword evidence="8" id="KW-0560">Oxidoreductase</keyword>
<keyword evidence="16" id="KW-1185">Reference proteome</keyword>
<sequence length="522" mass="58559">MAKKKGCISILLLLAWSLVATCPTFVFAVNVEECTSQDGECSANVAAVDFDDGDQDYGEEEDQEEEESISPGTNDEEGCIDTDERCSYWAESGECDNNPNYMHIYCALSCDTCPERHVKTEEEVQLLREVAQYGEAQKVEGAESANTFEVIRKTLDYMQNVVYAEDSTINLSPEILGECVNRESLCAFWAAIGECQANPGYMKLKCAPSCQTVKLHDLIQNPLRFHYYDALIQSNLFFRQCEMIDINNRCPPLSDDVEPGLLPGGLNAMFERIVATAPGNNTQIEVAEGMTNYSVVVHSRPAPVEGDAVISKEVDLEQPPWLITFNNFLTDEECETMISLGHESVYERSKDVGALQADGSYDSVESNGRTSENAWCSHQKKCRNQDVPKRIHERIELVTGIKANHSEDFQILKYEPGQFYRKHHDYIELQADRQCGPRILTFFLYLNDVEEGGATNFPLLDIAVKPKKGQAVLWPSVLNSDPKSKDYRTDHEAQDVIKGIKFGANAWLHLYDYMAASEMGCT</sequence>
<feature type="domain" description="ShKT" evidence="14">
    <location>
        <begin position="179"/>
        <end position="213"/>
    </location>
</feature>
<feature type="domain" description="ShKT" evidence="14">
    <location>
        <begin position="79"/>
        <end position="113"/>
    </location>
</feature>
<evidence type="ECO:0000256" key="6">
    <source>
        <dbReference type="ARBA" id="ARBA00022964"/>
    </source>
</evidence>
<dbReference type="GO" id="GO:0051213">
    <property type="term" value="F:dioxygenase activity"/>
    <property type="evidence" value="ECO:0007669"/>
    <property type="project" value="UniProtKB-KW"/>
</dbReference>
<dbReference type="FunFam" id="2.60.120.620:FF:000031">
    <property type="entry name" value="Predicted protein"/>
    <property type="match status" value="1"/>
</dbReference>
<evidence type="ECO:0000256" key="1">
    <source>
        <dbReference type="ARBA" id="ARBA00001961"/>
    </source>
</evidence>
<evidence type="ECO:0000259" key="14">
    <source>
        <dbReference type="PROSITE" id="PS51670"/>
    </source>
</evidence>
<gene>
    <name evidence="15" type="ORF">HJC23_012993</name>
</gene>
<evidence type="ECO:0008006" key="17">
    <source>
        <dbReference type="Google" id="ProtNLM"/>
    </source>
</evidence>
<evidence type="ECO:0000256" key="8">
    <source>
        <dbReference type="ARBA" id="ARBA00023002"/>
    </source>
</evidence>
<dbReference type="PANTHER" id="PTHR10869">
    <property type="entry name" value="PROLYL 4-HYDROXYLASE ALPHA SUBUNIT"/>
    <property type="match status" value="1"/>
</dbReference>
<evidence type="ECO:0000256" key="2">
    <source>
        <dbReference type="ARBA" id="ARBA00004167"/>
    </source>
</evidence>
<name>A0ABD3QFQ3_9STRA</name>
<evidence type="ECO:0000256" key="9">
    <source>
        <dbReference type="ARBA" id="ARBA00023004"/>
    </source>
</evidence>
<dbReference type="GO" id="GO:0046872">
    <property type="term" value="F:metal ion binding"/>
    <property type="evidence" value="ECO:0007669"/>
    <property type="project" value="UniProtKB-KW"/>
</dbReference>
<dbReference type="InterPro" id="IPR045054">
    <property type="entry name" value="P4HA-like"/>
</dbReference>
<feature type="domain" description="Fe2OG dioxygenase" evidence="13">
    <location>
        <begin position="405"/>
        <end position="510"/>
    </location>
</feature>
<dbReference type="Proteomes" id="UP001516023">
    <property type="component" value="Unassembled WGS sequence"/>
</dbReference>
<evidence type="ECO:0000256" key="11">
    <source>
        <dbReference type="SAM" id="MobiDB-lite"/>
    </source>
</evidence>
<dbReference type="GO" id="GO:0016020">
    <property type="term" value="C:membrane"/>
    <property type="evidence" value="ECO:0007669"/>
    <property type="project" value="UniProtKB-SubCell"/>
</dbReference>
<evidence type="ECO:0000313" key="15">
    <source>
        <dbReference type="EMBL" id="KAL3799268.1"/>
    </source>
</evidence>
<reference evidence="15 16" key="1">
    <citation type="journal article" date="2020" name="G3 (Bethesda)">
        <title>Improved Reference Genome for Cyclotella cryptica CCMP332, a Model for Cell Wall Morphogenesis, Salinity Adaptation, and Lipid Production in Diatoms (Bacillariophyta).</title>
        <authorList>
            <person name="Roberts W.R."/>
            <person name="Downey K.M."/>
            <person name="Ruck E.C."/>
            <person name="Traller J.C."/>
            <person name="Alverson A.J."/>
        </authorList>
    </citation>
    <scope>NUCLEOTIDE SEQUENCE [LARGE SCALE GENOMIC DNA]</scope>
    <source>
        <strain evidence="15 16">CCMP332</strain>
    </source>
</reference>
<keyword evidence="10" id="KW-0472">Membrane</keyword>
<evidence type="ECO:0000256" key="4">
    <source>
        <dbReference type="ARBA" id="ARBA00022692"/>
    </source>
</evidence>